<dbReference type="PROSITE" id="PS50238">
    <property type="entry name" value="RHOGAP"/>
    <property type="match status" value="1"/>
</dbReference>
<dbReference type="InterPro" id="IPR000198">
    <property type="entry name" value="RhoGAP_dom"/>
</dbReference>
<dbReference type="Gene3D" id="1.10.555.10">
    <property type="entry name" value="Rho GTPase activation protein"/>
    <property type="match status" value="1"/>
</dbReference>
<dbReference type="PROSITE" id="PS50003">
    <property type="entry name" value="PH_DOMAIN"/>
    <property type="match status" value="1"/>
</dbReference>
<evidence type="ECO:0000259" key="4">
    <source>
        <dbReference type="PROSITE" id="PS50238"/>
    </source>
</evidence>
<dbReference type="EMBL" id="JACGWL010000002">
    <property type="protein sequence ID" value="KAK4407463.1"/>
    <property type="molecule type" value="Genomic_DNA"/>
</dbReference>
<keyword evidence="1" id="KW-0343">GTPase activation</keyword>
<dbReference type="PANTHER" id="PTHR46265:SF2">
    <property type="entry name" value="RHO GTPASE-ACTIVATING PROTEIN 7"/>
    <property type="match status" value="1"/>
</dbReference>
<dbReference type="InterPro" id="IPR011993">
    <property type="entry name" value="PH-like_dom_sf"/>
</dbReference>
<dbReference type="SMART" id="SM00233">
    <property type="entry name" value="PH"/>
    <property type="match status" value="1"/>
</dbReference>
<comment type="caution">
    <text evidence="5">The sequence shown here is derived from an EMBL/GenBank/DDBJ whole genome shotgun (WGS) entry which is preliminary data.</text>
</comment>
<evidence type="ECO:0000313" key="5">
    <source>
        <dbReference type="EMBL" id="KAK4407463.1"/>
    </source>
</evidence>
<dbReference type="InterPro" id="IPR001849">
    <property type="entry name" value="PH_domain"/>
</dbReference>
<dbReference type="GO" id="GO:0005096">
    <property type="term" value="F:GTPase activator activity"/>
    <property type="evidence" value="ECO:0007669"/>
    <property type="project" value="UniProtKB-KW"/>
</dbReference>
<keyword evidence="2" id="KW-1133">Transmembrane helix</keyword>
<dbReference type="GO" id="GO:0007165">
    <property type="term" value="P:signal transduction"/>
    <property type="evidence" value="ECO:0007669"/>
    <property type="project" value="InterPro"/>
</dbReference>
<dbReference type="Proteomes" id="UP001289374">
    <property type="component" value="Unassembled WGS sequence"/>
</dbReference>
<evidence type="ECO:0000256" key="2">
    <source>
        <dbReference type="SAM" id="Phobius"/>
    </source>
</evidence>
<dbReference type="SUPFAM" id="SSF50729">
    <property type="entry name" value="PH domain-like"/>
    <property type="match status" value="1"/>
</dbReference>
<evidence type="ECO:0000259" key="3">
    <source>
        <dbReference type="PROSITE" id="PS50003"/>
    </source>
</evidence>
<dbReference type="Gene3D" id="2.30.29.30">
    <property type="entry name" value="Pleckstrin-homology domain (PH domain)/Phosphotyrosine-binding domain (PTB)"/>
    <property type="match status" value="1"/>
</dbReference>
<evidence type="ECO:0000313" key="6">
    <source>
        <dbReference type="Proteomes" id="UP001289374"/>
    </source>
</evidence>
<accession>A0AAE2C3C2</accession>
<reference evidence="5" key="1">
    <citation type="submission" date="2020-06" db="EMBL/GenBank/DDBJ databases">
        <authorList>
            <person name="Li T."/>
            <person name="Hu X."/>
            <person name="Zhang T."/>
            <person name="Song X."/>
            <person name="Zhang H."/>
            <person name="Dai N."/>
            <person name="Sheng W."/>
            <person name="Hou X."/>
            <person name="Wei L."/>
        </authorList>
    </citation>
    <scope>NUCLEOTIDE SEQUENCE</scope>
    <source>
        <strain evidence="5">K16</strain>
        <tissue evidence="5">Leaf</tissue>
    </source>
</reference>
<keyword evidence="2" id="KW-0812">Transmembrane</keyword>
<proteinExistence type="predicted"/>
<dbReference type="InterPro" id="IPR052799">
    <property type="entry name" value="Rho_GAP_Regulators"/>
</dbReference>
<dbReference type="Pfam" id="PF00169">
    <property type="entry name" value="PH"/>
    <property type="match status" value="1"/>
</dbReference>
<sequence length="301" mass="33551">MSASLAAFERPRVVNSNTIFKSGHLLISSKGALMRPIGGVLGSYLPVNNILSFFFFVFIIGLGWKSWKKRWFILTRTSLVFFKNDPSALPQRGGEVNLTLGGIDLNNSGSVVVREDKKLLTVLFPDGRDGRAFTLKAETLEDLYEWKTALEHALAQAPSAALVMGHNGIFRSDTNDTIEGSFHQWKDKRPVKSLVVGRPILLALEDIDGGPSFLEKALRFLEKYGKTEFGPDEDAHVIGDCVKHVLRELPSSPVPASCCTALLEAYKIDRKEARMNAMQSAIHETFPEPNRRLLQRRDLLV</sequence>
<evidence type="ECO:0000256" key="1">
    <source>
        <dbReference type="ARBA" id="ARBA00022468"/>
    </source>
</evidence>
<protein>
    <submittedName>
        <fullName evidence="5">Rho GTPase-activating protein 6</fullName>
    </submittedName>
</protein>
<name>A0AAE2C3C2_9LAMI</name>
<dbReference type="PANTHER" id="PTHR46265">
    <property type="entry name" value="RHO GTPASE-ACTIVATING PROTEIN 7"/>
    <property type="match status" value="1"/>
</dbReference>
<keyword evidence="2" id="KW-0472">Membrane</keyword>
<dbReference type="AlphaFoldDB" id="A0AAE2C3C2"/>
<dbReference type="CDD" id="cd00821">
    <property type="entry name" value="PH"/>
    <property type="match status" value="1"/>
</dbReference>
<organism evidence="5 6">
    <name type="scientific">Sesamum angolense</name>
    <dbReference type="NCBI Taxonomy" id="2727404"/>
    <lineage>
        <taxon>Eukaryota</taxon>
        <taxon>Viridiplantae</taxon>
        <taxon>Streptophyta</taxon>
        <taxon>Embryophyta</taxon>
        <taxon>Tracheophyta</taxon>
        <taxon>Spermatophyta</taxon>
        <taxon>Magnoliopsida</taxon>
        <taxon>eudicotyledons</taxon>
        <taxon>Gunneridae</taxon>
        <taxon>Pentapetalae</taxon>
        <taxon>asterids</taxon>
        <taxon>lamiids</taxon>
        <taxon>Lamiales</taxon>
        <taxon>Pedaliaceae</taxon>
        <taxon>Sesamum</taxon>
    </lineage>
</organism>
<gene>
    <name evidence="5" type="ORF">Sango_0327300</name>
</gene>
<dbReference type="Pfam" id="PF00620">
    <property type="entry name" value="RhoGAP"/>
    <property type="match status" value="1"/>
</dbReference>
<feature type="transmembrane region" description="Helical" evidence="2">
    <location>
        <begin position="43"/>
        <end position="64"/>
    </location>
</feature>
<dbReference type="InterPro" id="IPR008936">
    <property type="entry name" value="Rho_GTPase_activation_prot"/>
</dbReference>
<feature type="domain" description="PH" evidence="3">
    <location>
        <begin position="65"/>
        <end position="155"/>
    </location>
</feature>
<keyword evidence="6" id="KW-1185">Reference proteome</keyword>
<dbReference type="SUPFAM" id="SSF48350">
    <property type="entry name" value="GTPase activation domain, GAP"/>
    <property type="match status" value="1"/>
</dbReference>
<feature type="domain" description="Rho-GAP" evidence="4">
    <location>
        <begin position="138"/>
        <end position="301"/>
    </location>
</feature>
<reference evidence="5" key="2">
    <citation type="journal article" date="2024" name="Plant">
        <title>Genomic evolution and insights into agronomic trait innovations of Sesamum species.</title>
        <authorList>
            <person name="Miao H."/>
            <person name="Wang L."/>
            <person name="Qu L."/>
            <person name="Liu H."/>
            <person name="Sun Y."/>
            <person name="Le M."/>
            <person name="Wang Q."/>
            <person name="Wei S."/>
            <person name="Zheng Y."/>
            <person name="Lin W."/>
            <person name="Duan Y."/>
            <person name="Cao H."/>
            <person name="Xiong S."/>
            <person name="Wang X."/>
            <person name="Wei L."/>
            <person name="Li C."/>
            <person name="Ma Q."/>
            <person name="Ju M."/>
            <person name="Zhao R."/>
            <person name="Li G."/>
            <person name="Mu C."/>
            <person name="Tian Q."/>
            <person name="Mei H."/>
            <person name="Zhang T."/>
            <person name="Gao T."/>
            <person name="Zhang H."/>
        </authorList>
    </citation>
    <scope>NUCLEOTIDE SEQUENCE</scope>
    <source>
        <strain evidence="5">K16</strain>
    </source>
</reference>